<feature type="transmembrane region" description="Helical" evidence="7">
    <location>
        <begin position="187"/>
        <end position="209"/>
    </location>
</feature>
<organism evidence="9 10">
    <name type="scientific">Actinocatenispora sera</name>
    <dbReference type="NCBI Taxonomy" id="390989"/>
    <lineage>
        <taxon>Bacteria</taxon>
        <taxon>Bacillati</taxon>
        <taxon>Actinomycetota</taxon>
        <taxon>Actinomycetes</taxon>
        <taxon>Micromonosporales</taxon>
        <taxon>Micromonosporaceae</taxon>
        <taxon>Actinocatenispora</taxon>
    </lineage>
</organism>
<keyword evidence="3" id="KW-1003">Cell membrane</keyword>
<dbReference type="InterPro" id="IPR035906">
    <property type="entry name" value="MetI-like_sf"/>
</dbReference>
<dbReference type="Proteomes" id="UP000680750">
    <property type="component" value="Chromosome"/>
</dbReference>
<feature type="transmembrane region" description="Helical" evidence="7">
    <location>
        <begin position="144"/>
        <end position="166"/>
    </location>
</feature>
<feature type="transmembrane region" description="Helical" evidence="7">
    <location>
        <begin position="243"/>
        <end position="265"/>
    </location>
</feature>
<evidence type="ECO:0000256" key="1">
    <source>
        <dbReference type="ARBA" id="ARBA00004651"/>
    </source>
</evidence>
<keyword evidence="4 7" id="KW-0812">Transmembrane</keyword>
<feature type="domain" description="ABC transmembrane type-1" evidence="8">
    <location>
        <begin position="69"/>
        <end position="265"/>
    </location>
</feature>
<accession>A0A810L0W5</accession>
<keyword evidence="5 7" id="KW-1133">Transmembrane helix</keyword>
<dbReference type="CDD" id="cd06261">
    <property type="entry name" value="TM_PBP2"/>
    <property type="match status" value="1"/>
</dbReference>
<name>A0A810L0W5_9ACTN</name>
<dbReference type="RefSeq" id="WP_030448737.1">
    <property type="nucleotide sequence ID" value="NZ_AP023354.1"/>
</dbReference>
<reference evidence="9" key="1">
    <citation type="submission" date="2020-08" db="EMBL/GenBank/DDBJ databases">
        <title>Whole genome shotgun sequence of Actinocatenispora sera NBRC 101916.</title>
        <authorList>
            <person name="Komaki H."/>
            <person name="Tamura T."/>
        </authorList>
    </citation>
    <scope>NUCLEOTIDE SEQUENCE</scope>
    <source>
        <strain evidence="9">NBRC 101916</strain>
    </source>
</reference>
<dbReference type="Gene3D" id="1.10.3720.10">
    <property type="entry name" value="MetI-like"/>
    <property type="match status" value="1"/>
</dbReference>
<dbReference type="PANTHER" id="PTHR32243">
    <property type="entry name" value="MALTOSE TRANSPORT SYSTEM PERMEASE-RELATED"/>
    <property type="match status" value="1"/>
</dbReference>
<keyword evidence="2 7" id="KW-0813">Transport</keyword>
<dbReference type="EMBL" id="AP023354">
    <property type="protein sequence ID" value="BCJ29054.1"/>
    <property type="molecule type" value="Genomic_DNA"/>
</dbReference>
<dbReference type="Pfam" id="PF00528">
    <property type="entry name" value="BPD_transp_1"/>
    <property type="match status" value="1"/>
</dbReference>
<dbReference type="AlphaFoldDB" id="A0A810L0W5"/>
<evidence type="ECO:0000256" key="4">
    <source>
        <dbReference type="ARBA" id="ARBA00022692"/>
    </source>
</evidence>
<dbReference type="PROSITE" id="PS50928">
    <property type="entry name" value="ABC_TM1"/>
    <property type="match status" value="1"/>
</dbReference>
<dbReference type="SUPFAM" id="SSF161098">
    <property type="entry name" value="MetI-like"/>
    <property type="match status" value="1"/>
</dbReference>
<comment type="similarity">
    <text evidence="7">Belongs to the binding-protein-dependent transport system permease family.</text>
</comment>
<sequence length="279" mass="30549">MRESTSFKVIRVVGLALLTLFTLAPLYVMIVSGLKPLSDVQGAFSWIPSHVTLQPFVDIWRTIPLARYFSNSVIVSVSAAAFSVLIAIFASYAVSRWNFRGRRLFQITVLSTQMFPGILFLLPLYLIFVNIGQATGFALQGSRIGLIITYLTFSLPFSIWMLVGYFDTIPHGLDEAAKVDGAGPMRTLWSVVIPAAKPGIVAVGIYSFMTAWGETLFASVMTNDSSKTLAIGLREYSTQISVYWNQVMAASLVVSVPVVVGFLLLQRYLVQGLTAGAVK</sequence>
<dbReference type="KEGG" id="aser:Asera_31620"/>
<gene>
    <name evidence="9" type="ORF">Asera_31620</name>
</gene>
<evidence type="ECO:0000259" key="8">
    <source>
        <dbReference type="PROSITE" id="PS50928"/>
    </source>
</evidence>
<evidence type="ECO:0000256" key="5">
    <source>
        <dbReference type="ARBA" id="ARBA00022989"/>
    </source>
</evidence>
<dbReference type="InterPro" id="IPR000515">
    <property type="entry name" value="MetI-like"/>
</dbReference>
<evidence type="ECO:0000256" key="6">
    <source>
        <dbReference type="ARBA" id="ARBA00023136"/>
    </source>
</evidence>
<dbReference type="GO" id="GO:0005886">
    <property type="term" value="C:plasma membrane"/>
    <property type="evidence" value="ECO:0007669"/>
    <property type="project" value="UniProtKB-SubCell"/>
</dbReference>
<keyword evidence="6 7" id="KW-0472">Membrane</keyword>
<dbReference type="GO" id="GO:0055085">
    <property type="term" value="P:transmembrane transport"/>
    <property type="evidence" value="ECO:0007669"/>
    <property type="project" value="InterPro"/>
</dbReference>
<feature type="transmembrane region" description="Helical" evidence="7">
    <location>
        <begin position="12"/>
        <end position="30"/>
    </location>
</feature>
<feature type="transmembrane region" description="Helical" evidence="7">
    <location>
        <begin position="73"/>
        <end position="94"/>
    </location>
</feature>
<evidence type="ECO:0000256" key="2">
    <source>
        <dbReference type="ARBA" id="ARBA00022448"/>
    </source>
</evidence>
<dbReference type="InterPro" id="IPR050901">
    <property type="entry name" value="BP-dep_ABC_trans_perm"/>
</dbReference>
<evidence type="ECO:0000256" key="7">
    <source>
        <dbReference type="RuleBase" id="RU363032"/>
    </source>
</evidence>
<keyword evidence="10" id="KW-1185">Reference proteome</keyword>
<protein>
    <submittedName>
        <fullName evidence="9">ABC transporter permease</fullName>
    </submittedName>
</protein>
<dbReference type="PANTHER" id="PTHR32243:SF18">
    <property type="entry name" value="INNER MEMBRANE ABC TRANSPORTER PERMEASE PROTEIN YCJP"/>
    <property type="match status" value="1"/>
</dbReference>
<proteinExistence type="inferred from homology"/>
<comment type="subcellular location">
    <subcellularLocation>
        <location evidence="1 7">Cell membrane</location>
        <topology evidence="1 7">Multi-pass membrane protein</topology>
    </subcellularLocation>
</comment>
<feature type="transmembrane region" description="Helical" evidence="7">
    <location>
        <begin position="114"/>
        <end position="132"/>
    </location>
</feature>
<evidence type="ECO:0000313" key="9">
    <source>
        <dbReference type="EMBL" id="BCJ29054.1"/>
    </source>
</evidence>
<evidence type="ECO:0000313" key="10">
    <source>
        <dbReference type="Proteomes" id="UP000680750"/>
    </source>
</evidence>
<evidence type="ECO:0000256" key="3">
    <source>
        <dbReference type="ARBA" id="ARBA00022475"/>
    </source>
</evidence>